<gene>
    <name evidence="2" type="ORF">IAG43_26605</name>
</gene>
<evidence type="ECO:0000313" key="3">
    <source>
        <dbReference type="Proteomes" id="UP000516230"/>
    </source>
</evidence>
<accession>A0A7H0I029</accession>
<organism evidence="2 3">
    <name type="scientific">Streptomyces genisteinicus</name>
    <dbReference type="NCBI Taxonomy" id="2768068"/>
    <lineage>
        <taxon>Bacteria</taxon>
        <taxon>Bacillati</taxon>
        <taxon>Actinomycetota</taxon>
        <taxon>Actinomycetes</taxon>
        <taxon>Kitasatosporales</taxon>
        <taxon>Streptomycetaceae</taxon>
        <taxon>Streptomyces</taxon>
    </lineage>
</organism>
<keyword evidence="3" id="KW-1185">Reference proteome</keyword>
<evidence type="ECO:0000256" key="1">
    <source>
        <dbReference type="SAM" id="MobiDB-lite"/>
    </source>
</evidence>
<dbReference type="Proteomes" id="UP000516230">
    <property type="component" value="Chromosome"/>
</dbReference>
<protein>
    <submittedName>
        <fullName evidence="2">Uncharacterized protein</fullName>
    </submittedName>
</protein>
<feature type="region of interest" description="Disordered" evidence="1">
    <location>
        <begin position="53"/>
        <end position="73"/>
    </location>
</feature>
<sequence length="73" mass="7614">MHTIASQGGKATVRFGSGGVCLISAVPSQGFTASTRQSAPQTLTVTFAADRHRSEITASTEPSDRASVRETSF</sequence>
<dbReference type="RefSeq" id="WP_187743204.1">
    <property type="nucleotide sequence ID" value="NZ_CP060825.1"/>
</dbReference>
<reference evidence="2 3" key="1">
    <citation type="submission" date="2020-08" db="EMBL/GenBank/DDBJ databases">
        <title>A novel species.</title>
        <authorList>
            <person name="Gao J."/>
        </authorList>
    </citation>
    <scope>NUCLEOTIDE SEQUENCE [LARGE SCALE GENOMIC DNA]</scope>
    <source>
        <strain evidence="2 3">CRPJ-33</strain>
    </source>
</reference>
<name>A0A7H0I029_9ACTN</name>
<feature type="compositionally biased region" description="Basic and acidic residues" evidence="1">
    <location>
        <begin position="62"/>
        <end position="73"/>
    </location>
</feature>
<evidence type="ECO:0000313" key="2">
    <source>
        <dbReference type="EMBL" id="QNP66145.1"/>
    </source>
</evidence>
<dbReference type="EMBL" id="CP060825">
    <property type="protein sequence ID" value="QNP66145.1"/>
    <property type="molecule type" value="Genomic_DNA"/>
</dbReference>
<dbReference type="KEGG" id="sgj:IAG43_26605"/>
<dbReference type="AlphaFoldDB" id="A0A7H0I029"/>
<proteinExistence type="predicted"/>